<evidence type="ECO:0000313" key="4">
    <source>
        <dbReference type="Proteomes" id="UP001387100"/>
    </source>
</evidence>
<feature type="transmembrane region" description="Helical" evidence="2">
    <location>
        <begin position="51"/>
        <end position="70"/>
    </location>
</feature>
<dbReference type="EMBL" id="JBBIAA010000023">
    <property type="protein sequence ID" value="MEJ5946458.1"/>
    <property type="molecule type" value="Genomic_DNA"/>
</dbReference>
<keyword evidence="4" id="KW-1185">Reference proteome</keyword>
<feature type="transmembrane region" description="Helical" evidence="2">
    <location>
        <begin position="27"/>
        <end position="45"/>
    </location>
</feature>
<feature type="compositionally biased region" description="Basic residues" evidence="1">
    <location>
        <begin position="13"/>
        <end position="27"/>
    </location>
</feature>
<dbReference type="RefSeq" id="WP_339575841.1">
    <property type="nucleotide sequence ID" value="NZ_JBBIAA010000023.1"/>
</dbReference>
<gene>
    <name evidence="3" type="ORF">WDZ17_14265</name>
</gene>
<sequence>MDSTAGATDRARRGAARRPGRGGRRRSTTALLTAGLLASAVIAFVSHELGATVHSVISLAVVGVVAAHVVSQRRWLRSAARRRLHHPERVLVVYNLVLAASFVVANVSGAPVWFWDAGGLVAQVHDVTGVLFLLLVLGHLTLNGRRLLTRLRGRRPQGSPVASAT</sequence>
<organism evidence="3 4">
    <name type="scientific">Pseudokineococcus basanitobsidens</name>
    <dbReference type="NCBI Taxonomy" id="1926649"/>
    <lineage>
        <taxon>Bacteria</taxon>
        <taxon>Bacillati</taxon>
        <taxon>Actinomycetota</taxon>
        <taxon>Actinomycetes</taxon>
        <taxon>Kineosporiales</taxon>
        <taxon>Kineosporiaceae</taxon>
        <taxon>Pseudokineococcus</taxon>
    </lineage>
</organism>
<feature type="transmembrane region" description="Helical" evidence="2">
    <location>
        <begin position="120"/>
        <end position="142"/>
    </location>
</feature>
<dbReference type="Proteomes" id="UP001387100">
    <property type="component" value="Unassembled WGS sequence"/>
</dbReference>
<feature type="transmembrane region" description="Helical" evidence="2">
    <location>
        <begin position="91"/>
        <end position="114"/>
    </location>
</feature>
<accession>A0ABU8RNE0</accession>
<proteinExistence type="predicted"/>
<comment type="caution">
    <text evidence="3">The sequence shown here is derived from an EMBL/GenBank/DDBJ whole genome shotgun (WGS) entry which is preliminary data.</text>
</comment>
<evidence type="ECO:0000256" key="2">
    <source>
        <dbReference type="SAM" id="Phobius"/>
    </source>
</evidence>
<keyword evidence="2" id="KW-0812">Transmembrane</keyword>
<keyword evidence="2" id="KW-0472">Membrane</keyword>
<evidence type="ECO:0000256" key="1">
    <source>
        <dbReference type="SAM" id="MobiDB-lite"/>
    </source>
</evidence>
<name>A0ABU8RNE0_9ACTN</name>
<protein>
    <recommendedName>
        <fullName evidence="5">DUF4405 domain-containing protein</fullName>
    </recommendedName>
</protein>
<feature type="region of interest" description="Disordered" evidence="1">
    <location>
        <begin position="1"/>
        <end position="27"/>
    </location>
</feature>
<evidence type="ECO:0008006" key="5">
    <source>
        <dbReference type="Google" id="ProtNLM"/>
    </source>
</evidence>
<evidence type="ECO:0000313" key="3">
    <source>
        <dbReference type="EMBL" id="MEJ5946458.1"/>
    </source>
</evidence>
<keyword evidence="2" id="KW-1133">Transmembrane helix</keyword>
<reference evidence="3 4" key="1">
    <citation type="journal article" date="2017" name="Int. J. Syst. Evol. Microbiol.">
        <title>Pseudokineococcus basanitobsidens sp. nov., isolated from volcanic rock.</title>
        <authorList>
            <person name="Lee D.W."/>
            <person name="Park M.Y."/>
            <person name="Kim J.J."/>
            <person name="Kim B.S."/>
        </authorList>
    </citation>
    <scope>NUCLEOTIDE SEQUENCE [LARGE SCALE GENOMIC DNA]</scope>
    <source>
        <strain evidence="3 4">DSM 103726</strain>
    </source>
</reference>